<dbReference type="Proteomes" id="UP000239406">
    <property type="component" value="Unassembled WGS sequence"/>
</dbReference>
<dbReference type="PANTHER" id="PTHR14969:SF13">
    <property type="entry name" value="AT30094P"/>
    <property type="match status" value="1"/>
</dbReference>
<evidence type="ECO:0000313" key="3">
    <source>
        <dbReference type="EMBL" id="PPE69644.1"/>
    </source>
</evidence>
<reference evidence="4 6" key="2">
    <citation type="submission" date="2019-03" db="EMBL/GenBank/DDBJ databases">
        <title>Genomic Encyclopedia of Type Strains, Phase IV (KMG-IV): sequencing the most valuable type-strain genomes for metagenomic binning, comparative biology and taxonomic classification.</title>
        <authorList>
            <person name="Goeker M."/>
        </authorList>
    </citation>
    <scope>NUCLEOTIDE SEQUENCE [LARGE SCALE GENOMIC DNA]</scope>
    <source>
        <strain evidence="4 6">DSM 15264</strain>
    </source>
</reference>
<dbReference type="InterPro" id="IPR036938">
    <property type="entry name" value="PAP2/HPO_sf"/>
</dbReference>
<feature type="domain" description="Phosphatidic acid phosphatase type 2/haloperoxidase" evidence="2">
    <location>
        <begin position="119"/>
        <end position="235"/>
    </location>
</feature>
<sequence>MPSTPRLPEPNDVLPAGPLARLRRGLRQRALLAPLLLVAFVALATWAFIELADEVIEGEIHDLDRRLLLALRHPDDPSAPWGPWWVEVLMRDLTALGSTTVLTVVALGAVGYLLIVRRFGMAVMVACSVLGGLGASHALKWLIERPRPDLVPHGVPVLTLSFPSGHATMSAVVYLTLAALLARLQPGRAAGGYLLAVAVLLTVGVGFSRVYLGVHWPSDVLAGWALGAGWAAACLLVWHALERRRPGLGDA</sequence>
<comment type="caution">
    <text evidence="3">The sequence shown here is derived from an EMBL/GenBank/DDBJ whole genome shotgun (WGS) entry which is preliminary data.</text>
</comment>
<dbReference type="OrthoDB" id="9801622at2"/>
<gene>
    <name evidence="3" type="ORF">C1702_10630</name>
    <name evidence="4" type="ORF">EV676_109104</name>
</gene>
<evidence type="ECO:0000313" key="6">
    <source>
        <dbReference type="Proteomes" id="UP000294772"/>
    </source>
</evidence>
<dbReference type="RefSeq" id="WP_104357680.1">
    <property type="nucleotide sequence ID" value="NZ_CP064338.1"/>
</dbReference>
<evidence type="ECO:0000256" key="1">
    <source>
        <dbReference type="SAM" id="Phobius"/>
    </source>
</evidence>
<dbReference type="InterPro" id="IPR000326">
    <property type="entry name" value="PAP2/HPO"/>
</dbReference>
<proteinExistence type="predicted"/>
<accession>A0A2S5T3T2</accession>
<keyword evidence="1" id="KW-0812">Transmembrane</keyword>
<feature type="transmembrane region" description="Helical" evidence="1">
    <location>
        <begin position="193"/>
        <end position="214"/>
    </location>
</feature>
<dbReference type="EMBL" id="PSNY01000010">
    <property type="protein sequence ID" value="PPE69644.1"/>
    <property type="molecule type" value="Genomic_DNA"/>
</dbReference>
<reference evidence="3 5" key="1">
    <citation type="submission" date="2018-02" db="EMBL/GenBank/DDBJ databases">
        <title>Reclassifiation of [Polyangium] brachysporum DSM 7029 as Guopingzhaonella breviflexa gen. nov., sp. nov., a member of the family Comamonadaceae.</title>
        <authorList>
            <person name="Tang B."/>
        </authorList>
    </citation>
    <scope>NUCLEOTIDE SEQUENCE [LARGE SCALE GENOMIC DNA]</scope>
    <source>
        <strain evidence="3 5">DSM 15344</strain>
    </source>
</reference>
<evidence type="ECO:0000313" key="5">
    <source>
        <dbReference type="Proteomes" id="UP000239406"/>
    </source>
</evidence>
<dbReference type="SMART" id="SM00014">
    <property type="entry name" value="acidPPc"/>
    <property type="match status" value="1"/>
</dbReference>
<name>A0A2S5T3T2_9BURK</name>
<feature type="transmembrane region" description="Helical" evidence="1">
    <location>
        <begin position="93"/>
        <end position="115"/>
    </location>
</feature>
<dbReference type="Pfam" id="PF01569">
    <property type="entry name" value="PAP2"/>
    <property type="match status" value="1"/>
</dbReference>
<protein>
    <submittedName>
        <fullName evidence="4">Undecaprenyl-diphosphatase</fullName>
    </submittedName>
</protein>
<dbReference type="AlphaFoldDB" id="A0A2S5T3T2"/>
<feature type="transmembrane region" description="Helical" evidence="1">
    <location>
        <begin position="163"/>
        <end position="181"/>
    </location>
</feature>
<keyword evidence="1" id="KW-1133">Transmembrane helix</keyword>
<keyword evidence="5" id="KW-1185">Reference proteome</keyword>
<dbReference type="EMBL" id="SLXF01000009">
    <property type="protein sequence ID" value="TCP05018.1"/>
    <property type="molecule type" value="Genomic_DNA"/>
</dbReference>
<feature type="transmembrane region" description="Helical" evidence="1">
    <location>
        <begin position="122"/>
        <end position="143"/>
    </location>
</feature>
<dbReference type="SUPFAM" id="SSF48317">
    <property type="entry name" value="Acid phosphatase/Vanadium-dependent haloperoxidase"/>
    <property type="match status" value="1"/>
</dbReference>
<evidence type="ECO:0000313" key="4">
    <source>
        <dbReference type="EMBL" id="TCP05018.1"/>
    </source>
</evidence>
<organism evidence="3 5">
    <name type="scientific">Caldimonas thermodepolymerans</name>
    <dbReference type="NCBI Taxonomy" id="215580"/>
    <lineage>
        <taxon>Bacteria</taxon>
        <taxon>Pseudomonadati</taxon>
        <taxon>Pseudomonadota</taxon>
        <taxon>Betaproteobacteria</taxon>
        <taxon>Burkholderiales</taxon>
        <taxon>Sphaerotilaceae</taxon>
        <taxon>Caldimonas</taxon>
    </lineage>
</organism>
<dbReference type="Gene3D" id="1.20.144.10">
    <property type="entry name" value="Phosphatidic acid phosphatase type 2/haloperoxidase"/>
    <property type="match status" value="2"/>
</dbReference>
<keyword evidence="1" id="KW-0472">Membrane</keyword>
<dbReference type="Proteomes" id="UP000294772">
    <property type="component" value="Unassembled WGS sequence"/>
</dbReference>
<dbReference type="PANTHER" id="PTHR14969">
    <property type="entry name" value="SPHINGOSINE-1-PHOSPHATE PHOSPHOHYDROLASE"/>
    <property type="match status" value="1"/>
</dbReference>
<evidence type="ECO:0000259" key="2">
    <source>
        <dbReference type="SMART" id="SM00014"/>
    </source>
</evidence>
<feature type="transmembrane region" description="Helical" evidence="1">
    <location>
        <begin position="220"/>
        <end position="241"/>
    </location>
</feature>
<feature type="transmembrane region" description="Helical" evidence="1">
    <location>
        <begin position="30"/>
        <end position="49"/>
    </location>
</feature>
<dbReference type="CDD" id="cd03392">
    <property type="entry name" value="PAP2_like_2"/>
    <property type="match status" value="1"/>
</dbReference>